<comment type="catalytic activity">
    <reaction evidence="1">
        <text>(7,8-dihydropterin-6-yl)methyl diphosphate + 4-aminobenzoate = 7,8-dihydropteroate + diphosphate</text>
        <dbReference type="Rhea" id="RHEA:19949"/>
        <dbReference type="ChEBI" id="CHEBI:17836"/>
        <dbReference type="ChEBI" id="CHEBI:17839"/>
        <dbReference type="ChEBI" id="CHEBI:33019"/>
        <dbReference type="ChEBI" id="CHEBI:72950"/>
        <dbReference type="EC" id="2.5.1.15"/>
    </reaction>
</comment>
<comment type="caution">
    <text evidence="13">The sequence shown here is derived from an EMBL/GenBank/DDBJ whole genome shotgun (WGS) entry which is preliminary data.</text>
</comment>
<evidence type="ECO:0000256" key="11">
    <source>
        <dbReference type="ARBA" id="ARBA00030193"/>
    </source>
</evidence>
<name>A0A9D1HR34_9FIRM</name>
<comment type="pathway">
    <text evidence="3">Cofactor biosynthesis; tetrahydrofolate biosynthesis; 7,8-dihydrofolate from 2-amino-4-hydroxy-6-hydroxymethyl-7,8-dihydropteridine diphosphate and 4-aminobenzoate: step 1/2.</text>
</comment>
<dbReference type="GO" id="GO:0004156">
    <property type="term" value="F:dihydropteroate synthase activity"/>
    <property type="evidence" value="ECO:0007669"/>
    <property type="project" value="UniProtKB-EC"/>
</dbReference>
<evidence type="ECO:0000259" key="12">
    <source>
        <dbReference type="PROSITE" id="PS50972"/>
    </source>
</evidence>
<organism evidence="13 14">
    <name type="scientific">Candidatus Limadaptatus stercorigallinarum</name>
    <dbReference type="NCBI Taxonomy" id="2840845"/>
    <lineage>
        <taxon>Bacteria</taxon>
        <taxon>Bacillati</taxon>
        <taxon>Bacillota</taxon>
        <taxon>Clostridia</taxon>
        <taxon>Eubacteriales</taxon>
        <taxon>Candidatus Limadaptatus</taxon>
    </lineage>
</organism>
<sequence length="259" mass="27455">MSAFEVRGRRFEGGTHVMGILNLTPDSFYPLSRAGEGVAARALRMAADGAEIIDLGGQSTRPGAKQVGALEEMARVIPAVEKVRAVTDVPLSVDTFYPEVADAALAAGADMINDVSCLMYAGMAEVAAAHGASLCIMHNRRESLTYDLMTDKLAGLSAAVAKAERAGVPRERIILDGGIGFNRGAEEDWYLLEHYDLLSAAGCPLLLGASRKSFLGGVPETRLTATMDCSARATRMGVLFVRVHDVKENLMAVKAALGK</sequence>
<dbReference type="AlphaFoldDB" id="A0A9D1HR34"/>
<dbReference type="Proteomes" id="UP000824088">
    <property type="component" value="Unassembled WGS sequence"/>
</dbReference>
<evidence type="ECO:0000313" key="13">
    <source>
        <dbReference type="EMBL" id="HIU20966.1"/>
    </source>
</evidence>
<evidence type="ECO:0000256" key="3">
    <source>
        <dbReference type="ARBA" id="ARBA00004763"/>
    </source>
</evidence>
<dbReference type="GO" id="GO:0046654">
    <property type="term" value="P:tetrahydrofolate biosynthetic process"/>
    <property type="evidence" value="ECO:0007669"/>
    <property type="project" value="TreeGrafter"/>
</dbReference>
<dbReference type="GO" id="GO:0046872">
    <property type="term" value="F:metal ion binding"/>
    <property type="evidence" value="ECO:0007669"/>
    <property type="project" value="UniProtKB-KW"/>
</dbReference>
<dbReference type="InterPro" id="IPR000489">
    <property type="entry name" value="Pterin-binding_dom"/>
</dbReference>
<dbReference type="EMBL" id="DVMN01000030">
    <property type="protein sequence ID" value="HIU20966.1"/>
    <property type="molecule type" value="Genomic_DNA"/>
</dbReference>
<accession>A0A9D1HR34</accession>
<dbReference type="PANTHER" id="PTHR20941:SF1">
    <property type="entry name" value="FOLIC ACID SYNTHESIS PROTEIN FOL1"/>
    <property type="match status" value="1"/>
</dbReference>
<keyword evidence="7 13" id="KW-0808">Transferase</keyword>
<protein>
    <recommendedName>
        <fullName evidence="6">Dihydropteroate synthase</fullName>
        <ecNumber evidence="5">2.5.1.15</ecNumber>
    </recommendedName>
    <alternativeName>
        <fullName evidence="11">Dihydropteroate pyrophosphorylase</fullName>
    </alternativeName>
</protein>
<dbReference type="GO" id="GO:0005829">
    <property type="term" value="C:cytosol"/>
    <property type="evidence" value="ECO:0007669"/>
    <property type="project" value="TreeGrafter"/>
</dbReference>
<reference evidence="13" key="2">
    <citation type="journal article" date="2021" name="PeerJ">
        <title>Extensive microbial diversity within the chicken gut microbiome revealed by metagenomics and culture.</title>
        <authorList>
            <person name="Gilroy R."/>
            <person name="Ravi A."/>
            <person name="Getino M."/>
            <person name="Pursley I."/>
            <person name="Horton D.L."/>
            <person name="Alikhan N.F."/>
            <person name="Baker D."/>
            <person name="Gharbi K."/>
            <person name="Hall N."/>
            <person name="Watson M."/>
            <person name="Adriaenssens E.M."/>
            <person name="Foster-Nyarko E."/>
            <person name="Jarju S."/>
            <person name="Secka A."/>
            <person name="Antonio M."/>
            <person name="Oren A."/>
            <person name="Chaudhuri R.R."/>
            <person name="La Ragione R."/>
            <person name="Hildebrand F."/>
            <person name="Pallen M.J."/>
        </authorList>
    </citation>
    <scope>NUCLEOTIDE SEQUENCE</scope>
    <source>
        <strain evidence="13">1063</strain>
    </source>
</reference>
<evidence type="ECO:0000256" key="7">
    <source>
        <dbReference type="ARBA" id="ARBA00022679"/>
    </source>
</evidence>
<feature type="domain" description="Pterin-binding" evidence="12">
    <location>
        <begin position="15"/>
        <end position="254"/>
    </location>
</feature>
<dbReference type="PROSITE" id="PS00793">
    <property type="entry name" value="DHPS_2"/>
    <property type="match status" value="1"/>
</dbReference>
<evidence type="ECO:0000256" key="2">
    <source>
        <dbReference type="ARBA" id="ARBA00001946"/>
    </source>
</evidence>
<evidence type="ECO:0000256" key="10">
    <source>
        <dbReference type="ARBA" id="ARBA00022909"/>
    </source>
</evidence>
<dbReference type="InterPro" id="IPR011005">
    <property type="entry name" value="Dihydropteroate_synth-like_sf"/>
</dbReference>
<dbReference type="SUPFAM" id="SSF51717">
    <property type="entry name" value="Dihydropteroate synthetase-like"/>
    <property type="match status" value="1"/>
</dbReference>
<dbReference type="EC" id="2.5.1.15" evidence="5"/>
<keyword evidence="9" id="KW-0460">Magnesium</keyword>
<evidence type="ECO:0000256" key="9">
    <source>
        <dbReference type="ARBA" id="ARBA00022842"/>
    </source>
</evidence>
<gene>
    <name evidence="13" type="primary">folP</name>
    <name evidence="13" type="ORF">IAD51_01835</name>
</gene>
<comment type="similarity">
    <text evidence="4">Belongs to the DHPS family.</text>
</comment>
<evidence type="ECO:0000256" key="4">
    <source>
        <dbReference type="ARBA" id="ARBA00009503"/>
    </source>
</evidence>
<dbReference type="NCBIfam" id="TIGR01496">
    <property type="entry name" value="DHPS"/>
    <property type="match status" value="1"/>
</dbReference>
<dbReference type="Pfam" id="PF00809">
    <property type="entry name" value="Pterin_bind"/>
    <property type="match status" value="1"/>
</dbReference>
<dbReference type="Gene3D" id="3.20.20.20">
    <property type="entry name" value="Dihydropteroate synthase-like"/>
    <property type="match status" value="1"/>
</dbReference>
<evidence type="ECO:0000256" key="5">
    <source>
        <dbReference type="ARBA" id="ARBA00012458"/>
    </source>
</evidence>
<evidence type="ECO:0000313" key="14">
    <source>
        <dbReference type="Proteomes" id="UP000824088"/>
    </source>
</evidence>
<evidence type="ECO:0000256" key="8">
    <source>
        <dbReference type="ARBA" id="ARBA00022723"/>
    </source>
</evidence>
<proteinExistence type="inferred from homology"/>
<reference evidence="13" key="1">
    <citation type="submission" date="2020-10" db="EMBL/GenBank/DDBJ databases">
        <authorList>
            <person name="Gilroy R."/>
        </authorList>
    </citation>
    <scope>NUCLEOTIDE SEQUENCE</scope>
    <source>
        <strain evidence="13">1063</strain>
    </source>
</reference>
<dbReference type="InterPro" id="IPR045031">
    <property type="entry name" value="DHP_synth-like"/>
</dbReference>
<dbReference type="InterPro" id="IPR006390">
    <property type="entry name" value="DHP_synth_dom"/>
</dbReference>
<evidence type="ECO:0000256" key="6">
    <source>
        <dbReference type="ARBA" id="ARBA00016919"/>
    </source>
</evidence>
<evidence type="ECO:0000256" key="1">
    <source>
        <dbReference type="ARBA" id="ARBA00000012"/>
    </source>
</evidence>
<dbReference type="GO" id="GO:0046656">
    <property type="term" value="P:folic acid biosynthetic process"/>
    <property type="evidence" value="ECO:0007669"/>
    <property type="project" value="UniProtKB-KW"/>
</dbReference>
<dbReference type="PANTHER" id="PTHR20941">
    <property type="entry name" value="FOLATE SYNTHESIS PROTEINS"/>
    <property type="match status" value="1"/>
</dbReference>
<comment type="cofactor">
    <cofactor evidence="2">
        <name>Mg(2+)</name>
        <dbReference type="ChEBI" id="CHEBI:18420"/>
    </cofactor>
</comment>
<keyword evidence="10" id="KW-0289">Folate biosynthesis</keyword>
<keyword evidence="8" id="KW-0479">Metal-binding</keyword>
<dbReference type="PROSITE" id="PS50972">
    <property type="entry name" value="PTERIN_BINDING"/>
    <property type="match status" value="1"/>
</dbReference>